<dbReference type="Gene3D" id="3.40.190.10">
    <property type="entry name" value="Periplasmic binding protein-like II"/>
    <property type="match status" value="1"/>
</dbReference>
<sequence>MTSTLRRIVLAAIGAAVGTAALLATAPAMAQNGYPNKPITIVVAYPAGGDTDVLARLLAEKLSTRLKQSVVVENRTGAAGTIGSAYVARAAADGYTLLLAPNTVSIAPLVLKAGTGANYDVLNDLTPIAELGTQSLFVVVNKNSGITKMSDLVARAKAGKVETYATPGNGSPMHIMGELFNKSANVKLSQVPYRGTAPAIVDVLGGQVPMTYVTYGAVAQYVGNGSLLPLAVADTKRSPFAPNVPTLAELGYKDVEISAWQALLGPKNLPPEIVRLLNGHVNEILKQPDVVARMATIAVTPVGGEPAVLQKLIAADYARYAKLVKEFGIQAD</sequence>
<dbReference type="InterPro" id="IPR005064">
    <property type="entry name" value="BUG"/>
</dbReference>
<dbReference type="OrthoDB" id="8678477at2"/>
<dbReference type="InterPro" id="IPR042100">
    <property type="entry name" value="Bug_dom1"/>
</dbReference>
<keyword evidence="2" id="KW-0732">Signal</keyword>
<dbReference type="InterPro" id="IPR006311">
    <property type="entry name" value="TAT_signal"/>
</dbReference>
<dbReference type="Pfam" id="PF03401">
    <property type="entry name" value="TctC"/>
    <property type="match status" value="1"/>
</dbReference>
<dbReference type="CDD" id="cd13578">
    <property type="entry name" value="PBP2_Bug27"/>
    <property type="match status" value="1"/>
</dbReference>
<evidence type="ECO:0000256" key="2">
    <source>
        <dbReference type="SAM" id="SignalP"/>
    </source>
</evidence>
<proteinExistence type="inferred from homology"/>
<dbReference type="AlphaFoldDB" id="A0A4Q7RWZ4"/>
<dbReference type="PANTHER" id="PTHR42928">
    <property type="entry name" value="TRICARBOXYLATE-BINDING PROTEIN"/>
    <property type="match status" value="1"/>
</dbReference>
<accession>A0A4Q7RWZ4</accession>
<feature type="signal peptide" evidence="2">
    <location>
        <begin position="1"/>
        <end position="30"/>
    </location>
</feature>
<evidence type="ECO:0000313" key="4">
    <source>
        <dbReference type="Proteomes" id="UP000291078"/>
    </source>
</evidence>
<dbReference type="Gene3D" id="3.40.190.150">
    <property type="entry name" value="Bordetella uptake gene, domain 1"/>
    <property type="match status" value="1"/>
</dbReference>
<evidence type="ECO:0000313" key="3">
    <source>
        <dbReference type="EMBL" id="RZT36762.1"/>
    </source>
</evidence>
<evidence type="ECO:0000256" key="1">
    <source>
        <dbReference type="ARBA" id="ARBA00006987"/>
    </source>
</evidence>
<dbReference type="SUPFAM" id="SSF53850">
    <property type="entry name" value="Periplasmic binding protein-like II"/>
    <property type="match status" value="1"/>
</dbReference>
<protein>
    <submittedName>
        <fullName evidence="3">Tripartite-type tricarboxylate transporter receptor subunit TctC</fullName>
    </submittedName>
</protein>
<feature type="chain" id="PRO_5020953621" evidence="2">
    <location>
        <begin position="31"/>
        <end position="332"/>
    </location>
</feature>
<keyword evidence="3" id="KW-0675">Receptor</keyword>
<name>A0A4Q7RWZ4_9BURK</name>
<dbReference type="Proteomes" id="UP000291078">
    <property type="component" value="Unassembled WGS sequence"/>
</dbReference>
<comment type="caution">
    <text evidence="3">The sequence shown here is derived from an EMBL/GenBank/DDBJ whole genome shotgun (WGS) entry which is preliminary data.</text>
</comment>
<gene>
    <name evidence="3" type="ORF">EV147_3426</name>
</gene>
<comment type="similarity">
    <text evidence="1">Belongs to the UPF0065 (bug) family.</text>
</comment>
<dbReference type="PANTHER" id="PTHR42928:SF5">
    <property type="entry name" value="BLR1237 PROTEIN"/>
    <property type="match status" value="1"/>
</dbReference>
<dbReference type="EMBL" id="SGXM01000004">
    <property type="protein sequence ID" value="RZT36762.1"/>
    <property type="molecule type" value="Genomic_DNA"/>
</dbReference>
<reference evidence="3 4" key="1">
    <citation type="journal article" date="2015" name="Stand. Genomic Sci.">
        <title>Genomic Encyclopedia of Bacterial and Archaeal Type Strains, Phase III: the genomes of soil and plant-associated and newly described type strains.</title>
        <authorList>
            <person name="Whitman W.B."/>
            <person name="Woyke T."/>
            <person name="Klenk H.P."/>
            <person name="Zhou Y."/>
            <person name="Lilburn T.G."/>
            <person name="Beck B.J."/>
            <person name="De Vos P."/>
            <person name="Vandamme P."/>
            <person name="Eisen J.A."/>
            <person name="Garrity G."/>
            <person name="Hugenholtz P."/>
            <person name="Kyrpides N.C."/>
        </authorList>
    </citation>
    <scope>NUCLEOTIDE SEQUENCE [LARGE SCALE GENOMIC DNA]</scope>
    <source>
        <strain evidence="3 4">ASC-9842</strain>
    </source>
</reference>
<dbReference type="PROSITE" id="PS51318">
    <property type="entry name" value="TAT"/>
    <property type="match status" value="1"/>
</dbReference>
<organism evidence="3 4">
    <name type="scientific">Cupriavidus agavae</name>
    <dbReference type="NCBI Taxonomy" id="1001822"/>
    <lineage>
        <taxon>Bacteria</taxon>
        <taxon>Pseudomonadati</taxon>
        <taxon>Pseudomonadota</taxon>
        <taxon>Betaproteobacteria</taxon>
        <taxon>Burkholderiales</taxon>
        <taxon>Burkholderiaceae</taxon>
        <taxon>Cupriavidus</taxon>
    </lineage>
</organism>
<keyword evidence="4" id="KW-1185">Reference proteome</keyword>
<dbReference type="RefSeq" id="WP_130392383.1">
    <property type="nucleotide sequence ID" value="NZ_SGXM01000004.1"/>
</dbReference>
<dbReference type="PIRSF" id="PIRSF017082">
    <property type="entry name" value="YflP"/>
    <property type="match status" value="1"/>
</dbReference>